<gene>
    <name evidence="2" type="ORF">AQZ52_03800</name>
</gene>
<keyword evidence="1" id="KW-0812">Transmembrane</keyword>
<feature type="transmembrane region" description="Helical" evidence="1">
    <location>
        <begin position="68"/>
        <end position="91"/>
    </location>
</feature>
<dbReference type="Proteomes" id="UP000058012">
    <property type="component" value="Unassembled WGS sequence"/>
</dbReference>
<sequence length="118" mass="13288">MRLMDLKLKLANLAILLGFLGSAASWVIGWNIETRVFSSPVYVVKTLTRTDVTWIKSKAYYLEPEYAVAFRTSVLAFPWAMGLALLGGGYVELRKRKSKSEQAKLLAQSAQERDESKE</sequence>
<evidence type="ECO:0000313" key="3">
    <source>
        <dbReference type="Proteomes" id="UP000058012"/>
    </source>
</evidence>
<evidence type="ECO:0000256" key="1">
    <source>
        <dbReference type="SAM" id="Phobius"/>
    </source>
</evidence>
<evidence type="ECO:0000313" key="2">
    <source>
        <dbReference type="EMBL" id="KUR72394.1"/>
    </source>
</evidence>
<proteinExistence type="predicted"/>
<organism evidence="2 3">
    <name type="scientific">Novosphingobium fuchskuhlense</name>
    <dbReference type="NCBI Taxonomy" id="1117702"/>
    <lineage>
        <taxon>Bacteria</taxon>
        <taxon>Pseudomonadati</taxon>
        <taxon>Pseudomonadota</taxon>
        <taxon>Alphaproteobacteria</taxon>
        <taxon>Sphingomonadales</taxon>
        <taxon>Sphingomonadaceae</taxon>
        <taxon>Novosphingobium</taxon>
    </lineage>
</organism>
<dbReference type="AlphaFoldDB" id="A0A124JVK9"/>
<keyword evidence="1" id="KW-1133">Transmembrane helix</keyword>
<comment type="caution">
    <text evidence="2">The sequence shown here is derived from an EMBL/GenBank/DDBJ whole genome shotgun (WGS) entry which is preliminary data.</text>
</comment>
<protein>
    <submittedName>
        <fullName evidence="2">Uncharacterized protein</fullName>
    </submittedName>
</protein>
<reference evidence="2 3" key="1">
    <citation type="submission" date="2015-10" db="EMBL/GenBank/DDBJ databases">
        <title>Draft genome sequence of Novosphingobium fuchskuhlense DSM 25065 isolated from a surface water sample of the southwest basin of Lake Grosse Fuchskuhle.</title>
        <authorList>
            <person name="Ruckert C."/>
            <person name="Winkler A."/>
            <person name="Glaeser J."/>
            <person name="Grossart H.-P."/>
            <person name="Kalinowski J."/>
            <person name="Glaeser S."/>
        </authorList>
    </citation>
    <scope>NUCLEOTIDE SEQUENCE [LARGE SCALE GENOMIC DNA]</scope>
    <source>
        <strain evidence="2 3">FNE08-7</strain>
    </source>
</reference>
<dbReference type="STRING" id="1117702.AQZ52_03800"/>
<keyword evidence="3" id="KW-1185">Reference proteome</keyword>
<dbReference type="EMBL" id="LLZS01000003">
    <property type="protein sequence ID" value="KUR72394.1"/>
    <property type="molecule type" value="Genomic_DNA"/>
</dbReference>
<accession>A0A124JVK9</accession>
<keyword evidence="1" id="KW-0472">Membrane</keyword>
<name>A0A124JVK9_9SPHN</name>